<keyword evidence="3" id="KW-1185">Reference proteome</keyword>
<accession>A0AAV4T7E7</accession>
<feature type="transmembrane region" description="Helical" evidence="1">
    <location>
        <begin position="26"/>
        <end position="47"/>
    </location>
</feature>
<evidence type="ECO:0000256" key="1">
    <source>
        <dbReference type="SAM" id="Phobius"/>
    </source>
</evidence>
<sequence length="142" mass="16269">MSSTYQPLWDETPCRNTMYQKLNVPIWQACSNSYLLVMVFPYGNLFLEQSLSSKHRDEKCSRSRRDRVLLYSTLPILLLYPFRRQYSTLLMKLSLINCSLMMSYCQNGNTFSVANNSFVFGATPAIQKNASVKLKGGIETPS</sequence>
<proteinExistence type="predicted"/>
<keyword evidence="1" id="KW-0812">Transmembrane</keyword>
<keyword evidence="1" id="KW-1133">Transmembrane helix</keyword>
<dbReference type="Proteomes" id="UP001054945">
    <property type="component" value="Unassembled WGS sequence"/>
</dbReference>
<feature type="transmembrane region" description="Helical" evidence="1">
    <location>
        <begin position="68"/>
        <end position="86"/>
    </location>
</feature>
<keyword evidence="1" id="KW-0472">Membrane</keyword>
<evidence type="ECO:0000313" key="2">
    <source>
        <dbReference type="EMBL" id="GIY41231.1"/>
    </source>
</evidence>
<gene>
    <name evidence="2" type="ORF">CEXT_747921</name>
</gene>
<dbReference type="AlphaFoldDB" id="A0AAV4T7E7"/>
<comment type="caution">
    <text evidence="2">The sequence shown here is derived from an EMBL/GenBank/DDBJ whole genome shotgun (WGS) entry which is preliminary data.</text>
</comment>
<evidence type="ECO:0000313" key="3">
    <source>
        <dbReference type="Proteomes" id="UP001054945"/>
    </source>
</evidence>
<protein>
    <submittedName>
        <fullName evidence="2">Uncharacterized protein</fullName>
    </submittedName>
</protein>
<dbReference type="EMBL" id="BPLR01010699">
    <property type="protein sequence ID" value="GIY41231.1"/>
    <property type="molecule type" value="Genomic_DNA"/>
</dbReference>
<organism evidence="2 3">
    <name type="scientific">Caerostris extrusa</name>
    <name type="common">Bark spider</name>
    <name type="synonym">Caerostris bankana</name>
    <dbReference type="NCBI Taxonomy" id="172846"/>
    <lineage>
        <taxon>Eukaryota</taxon>
        <taxon>Metazoa</taxon>
        <taxon>Ecdysozoa</taxon>
        <taxon>Arthropoda</taxon>
        <taxon>Chelicerata</taxon>
        <taxon>Arachnida</taxon>
        <taxon>Araneae</taxon>
        <taxon>Araneomorphae</taxon>
        <taxon>Entelegynae</taxon>
        <taxon>Araneoidea</taxon>
        <taxon>Araneidae</taxon>
        <taxon>Caerostris</taxon>
    </lineage>
</organism>
<reference evidence="2 3" key="1">
    <citation type="submission" date="2021-06" db="EMBL/GenBank/DDBJ databases">
        <title>Caerostris extrusa draft genome.</title>
        <authorList>
            <person name="Kono N."/>
            <person name="Arakawa K."/>
        </authorList>
    </citation>
    <scope>NUCLEOTIDE SEQUENCE [LARGE SCALE GENOMIC DNA]</scope>
</reference>
<name>A0AAV4T7E7_CAEEX</name>